<reference evidence="1" key="1">
    <citation type="submission" date="2014-09" db="EMBL/GenBank/DDBJ databases">
        <authorList>
            <person name="Magalhaes I.L.F."/>
            <person name="Oliveira U."/>
            <person name="Santos F.R."/>
            <person name="Vidigal T.H.D.A."/>
            <person name="Brescovit A.D."/>
            <person name="Santos A.J."/>
        </authorList>
    </citation>
    <scope>NUCLEOTIDE SEQUENCE</scope>
    <source>
        <tissue evidence="1">Shoot tissue taken approximately 20 cm above the soil surface</tissue>
    </source>
</reference>
<sequence>MQEPISMADKMLLIFDIIYANHLT</sequence>
<accession>A0A0A8YTU3</accession>
<organism evidence="1">
    <name type="scientific">Arundo donax</name>
    <name type="common">Giant reed</name>
    <name type="synonym">Donax arundinaceus</name>
    <dbReference type="NCBI Taxonomy" id="35708"/>
    <lineage>
        <taxon>Eukaryota</taxon>
        <taxon>Viridiplantae</taxon>
        <taxon>Streptophyta</taxon>
        <taxon>Embryophyta</taxon>
        <taxon>Tracheophyta</taxon>
        <taxon>Spermatophyta</taxon>
        <taxon>Magnoliopsida</taxon>
        <taxon>Liliopsida</taxon>
        <taxon>Poales</taxon>
        <taxon>Poaceae</taxon>
        <taxon>PACMAD clade</taxon>
        <taxon>Arundinoideae</taxon>
        <taxon>Arundineae</taxon>
        <taxon>Arundo</taxon>
    </lineage>
</organism>
<protein>
    <submittedName>
        <fullName evidence="1">Uncharacterized protein</fullName>
    </submittedName>
</protein>
<name>A0A0A8YTU3_ARUDO</name>
<dbReference type="EMBL" id="GBRH01271908">
    <property type="protein sequence ID" value="JAD25987.1"/>
    <property type="molecule type" value="Transcribed_RNA"/>
</dbReference>
<proteinExistence type="predicted"/>
<reference evidence="1" key="2">
    <citation type="journal article" date="2015" name="Data Brief">
        <title>Shoot transcriptome of the giant reed, Arundo donax.</title>
        <authorList>
            <person name="Barrero R.A."/>
            <person name="Guerrero F.D."/>
            <person name="Moolhuijzen P."/>
            <person name="Goolsby J.A."/>
            <person name="Tidwell J."/>
            <person name="Bellgard S.E."/>
            <person name="Bellgard M.I."/>
        </authorList>
    </citation>
    <scope>NUCLEOTIDE SEQUENCE</scope>
    <source>
        <tissue evidence="1">Shoot tissue taken approximately 20 cm above the soil surface</tissue>
    </source>
</reference>
<evidence type="ECO:0000313" key="1">
    <source>
        <dbReference type="EMBL" id="JAD25987.1"/>
    </source>
</evidence>
<dbReference type="AlphaFoldDB" id="A0A0A8YTU3"/>